<dbReference type="Pfam" id="PF13489">
    <property type="entry name" value="Methyltransf_23"/>
    <property type="match status" value="1"/>
</dbReference>
<sequence length="489" mass="56573">MRKRIKPNIAIFIIAYNAAQTLISAYKRIPRQTKIQAKEIYCFDDCSDDNTYYAGLGYKTSHKIKKFNLYKNPKNLGYGGNQKKGYRYAIKKNYDVVVMLHGDAQYAPERMSQLLEPFNSDNWNDIGVVMGSRMLGNPLKGGMPLYKFFGNKIITFFENLILGTNFSEFHSGYRAFNMNAFKNIPFDACSNGFHFDTQILILLLKAGYRIVEVPIPTYYGPGSRSYVNVFKYGFQCLKSVIEFRLNGLGIIKKPLYDFDFNIFGKYQFKGDKQSSHMQVVRWLQKENCHNVLDIGCANGMLSVALGKKWQGNLTGIEKNLNLKNSQYLERYGKLYWIDLNKNNLRDILMADKFDAIVIADVLEHLQKPSRLLLSLNKLTNYNFKLIISVPNFHYLPAFLASKLLPKFKMYKGPLDKTHINFYSLSQIKALIENSGYKIRELKKTPPPTYLVYSKFSQESSIYKLSLMLSKIFPSIFAYQFLFLCEKKEE</sequence>
<organism evidence="2 3">
    <name type="scientific">Candidatus Woesebacteria bacterium RIFCSPHIGHO2_01_FULL_39_28</name>
    <dbReference type="NCBI Taxonomy" id="1802496"/>
    <lineage>
        <taxon>Bacteria</taxon>
        <taxon>Candidatus Woeseibacteriota</taxon>
    </lineage>
</organism>
<proteinExistence type="predicted"/>
<dbReference type="SUPFAM" id="SSF53448">
    <property type="entry name" value="Nucleotide-diphospho-sugar transferases"/>
    <property type="match status" value="1"/>
</dbReference>
<dbReference type="Proteomes" id="UP000178851">
    <property type="component" value="Unassembled WGS sequence"/>
</dbReference>
<dbReference type="CDD" id="cd02440">
    <property type="entry name" value="AdoMet_MTases"/>
    <property type="match status" value="1"/>
</dbReference>
<dbReference type="Gene3D" id="3.40.50.150">
    <property type="entry name" value="Vaccinia Virus protein VP39"/>
    <property type="match status" value="1"/>
</dbReference>
<dbReference type="InterPro" id="IPR029063">
    <property type="entry name" value="SAM-dependent_MTases_sf"/>
</dbReference>
<feature type="domain" description="Glycosyltransferase 2-like" evidence="1">
    <location>
        <begin position="11"/>
        <end position="183"/>
    </location>
</feature>
<dbReference type="Gene3D" id="3.90.550.10">
    <property type="entry name" value="Spore Coat Polysaccharide Biosynthesis Protein SpsA, Chain A"/>
    <property type="match status" value="1"/>
</dbReference>
<dbReference type="EMBL" id="MGGI01000025">
    <property type="protein sequence ID" value="OGM24880.1"/>
    <property type="molecule type" value="Genomic_DNA"/>
</dbReference>
<dbReference type="SUPFAM" id="SSF53335">
    <property type="entry name" value="S-adenosyl-L-methionine-dependent methyltransferases"/>
    <property type="match status" value="1"/>
</dbReference>
<dbReference type="PANTHER" id="PTHR48090:SF7">
    <property type="entry name" value="RFBJ PROTEIN"/>
    <property type="match status" value="1"/>
</dbReference>
<dbReference type="AlphaFoldDB" id="A0A1F7YCH0"/>
<protein>
    <recommendedName>
        <fullName evidence="1">Glycosyltransferase 2-like domain-containing protein</fullName>
    </recommendedName>
</protein>
<gene>
    <name evidence="2" type="ORF">A2627_02835</name>
</gene>
<dbReference type="PANTHER" id="PTHR48090">
    <property type="entry name" value="UNDECAPRENYL-PHOSPHATE 4-DEOXY-4-FORMAMIDO-L-ARABINOSE TRANSFERASE-RELATED"/>
    <property type="match status" value="1"/>
</dbReference>
<evidence type="ECO:0000313" key="3">
    <source>
        <dbReference type="Proteomes" id="UP000178851"/>
    </source>
</evidence>
<dbReference type="InterPro" id="IPR001173">
    <property type="entry name" value="Glyco_trans_2-like"/>
</dbReference>
<dbReference type="CDD" id="cd04179">
    <property type="entry name" value="DPM_DPG-synthase_like"/>
    <property type="match status" value="1"/>
</dbReference>
<dbReference type="Pfam" id="PF00535">
    <property type="entry name" value="Glycos_transf_2"/>
    <property type="match status" value="1"/>
</dbReference>
<dbReference type="InterPro" id="IPR050256">
    <property type="entry name" value="Glycosyltransferase_2"/>
</dbReference>
<evidence type="ECO:0000313" key="2">
    <source>
        <dbReference type="EMBL" id="OGM24880.1"/>
    </source>
</evidence>
<comment type="caution">
    <text evidence="2">The sequence shown here is derived from an EMBL/GenBank/DDBJ whole genome shotgun (WGS) entry which is preliminary data.</text>
</comment>
<accession>A0A1F7YCH0</accession>
<dbReference type="InterPro" id="IPR029044">
    <property type="entry name" value="Nucleotide-diphossugar_trans"/>
</dbReference>
<name>A0A1F7YCH0_9BACT</name>
<reference evidence="2 3" key="1">
    <citation type="journal article" date="2016" name="Nat. Commun.">
        <title>Thousands of microbial genomes shed light on interconnected biogeochemical processes in an aquifer system.</title>
        <authorList>
            <person name="Anantharaman K."/>
            <person name="Brown C.T."/>
            <person name="Hug L.A."/>
            <person name="Sharon I."/>
            <person name="Castelle C.J."/>
            <person name="Probst A.J."/>
            <person name="Thomas B.C."/>
            <person name="Singh A."/>
            <person name="Wilkins M.J."/>
            <person name="Karaoz U."/>
            <person name="Brodie E.L."/>
            <person name="Williams K.H."/>
            <person name="Hubbard S.S."/>
            <person name="Banfield J.F."/>
        </authorList>
    </citation>
    <scope>NUCLEOTIDE SEQUENCE [LARGE SCALE GENOMIC DNA]</scope>
</reference>
<evidence type="ECO:0000259" key="1">
    <source>
        <dbReference type="Pfam" id="PF00535"/>
    </source>
</evidence>